<evidence type="ECO:0000313" key="7">
    <source>
        <dbReference type="Proteomes" id="UP001516464"/>
    </source>
</evidence>
<organism evidence="6 7">
    <name type="scientific">Astathelohania contejeani</name>
    <dbReference type="NCBI Taxonomy" id="164912"/>
    <lineage>
        <taxon>Eukaryota</taxon>
        <taxon>Fungi</taxon>
        <taxon>Fungi incertae sedis</taxon>
        <taxon>Microsporidia</taxon>
        <taxon>Astathelohaniidae</taxon>
        <taxon>Astathelohania</taxon>
    </lineage>
</organism>
<evidence type="ECO:0000313" key="6">
    <source>
        <dbReference type="EMBL" id="KAF7679691.1"/>
    </source>
</evidence>
<feature type="transmembrane region" description="Helical" evidence="5">
    <location>
        <begin position="12"/>
        <end position="31"/>
    </location>
</feature>
<feature type="transmembrane region" description="Helical" evidence="5">
    <location>
        <begin position="319"/>
        <end position="338"/>
    </location>
</feature>
<feature type="transmembrane region" description="Helical" evidence="5">
    <location>
        <begin position="145"/>
        <end position="166"/>
    </location>
</feature>
<accession>A0ABQ7HVT2</accession>
<dbReference type="PIRSF" id="PIRSF006060">
    <property type="entry name" value="AA_transporter"/>
    <property type="match status" value="1"/>
</dbReference>
<proteinExistence type="predicted"/>
<name>A0ABQ7HVT2_9MICR</name>
<dbReference type="Gene3D" id="1.20.1740.10">
    <property type="entry name" value="Amino acid/polyamine transporter I"/>
    <property type="match status" value="1"/>
</dbReference>
<evidence type="ECO:0000256" key="5">
    <source>
        <dbReference type="SAM" id="Phobius"/>
    </source>
</evidence>
<reference evidence="6 7" key="1">
    <citation type="submission" date="2019-01" db="EMBL/GenBank/DDBJ databases">
        <title>Genomes sequencing and comparative genomics of infectious freshwater microsporidia, Cucumispora dikerogammari and Thelohania contejeani.</title>
        <authorList>
            <person name="Cormier A."/>
            <person name="Giraud I."/>
            <person name="Wattier R."/>
            <person name="Teixeira M."/>
            <person name="Grandjean F."/>
            <person name="Rigaud T."/>
            <person name="Cordaux R."/>
        </authorList>
    </citation>
    <scope>NUCLEOTIDE SEQUENCE [LARGE SCALE GENOMIC DNA]</scope>
    <source>
        <strain evidence="6">T1</strain>
        <tissue evidence="6">Spores</tissue>
    </source>
</reference>
<dbReference type="PANTHER" id="PTHR11785">
    <property type="entry name" value="AMINO ACID TRANSPORTER"/>
    <property type="match status" value="1"/>
</dbReference>
<keyword evidence="2 5" id="KW-0812">Transmembrane</keyword>
<evidence type="ECO:0000256" key="4">
    <source>
        <dbReference type="ARBA" id="ARBA00023136"/>
    </source>
</evidence>
<gene>
    <name evidence="6" type="primary">SLC7A9</name>
    <name evidence="6" type="ORF">TCON_2508</name>
</gene>
<feature type="transmembrane region" description="Helical" evidence="5">
    <location>
        <begin position="344"/>
        <end position="367"/>
    </location>
</feature>
<evidence type="ECO:0000256" key="1">
    <source>
        <dbReference type="ARBA" id="ARBA00004141"/>
    </source>
</evidence>
<feature type="transmembrane region" description="Helical" evidence="5">
    <location>
        <begin position="116"/>
        <end position="133"/>
    </location>
</feature>
<feature type="transmembrane region" description="Helical" evidence="5">
    <location>
        <begin position="225"/>
        <end position="247"/>
    </location>
</feature>
<feature type="transmembrane region" description="Helical" evidence="5">
    <location>
        <begin position="283"/>
        <end position="307"/>
    </location>
</feature>
<keyword evidence="7" id="KW-1185">Reference proteome</keyword>
<evidence type="ECO:0000256" key="3">
    <source>
        <dbReference type="ARBA" id="ARBA00022989"/>
    </source>
</evidence>
<comment type="subcellular location">
    <subcellularLocation>
        <location evidence="1">Membrane</location>
        <topology evidence="1">Multi-pass membrane protein</topology>
    </subcellularLocation>
</comment>
<evidence type="ECO:0000256" key="2">
    <source>
        <dbReference type="ARBA" id="ARBA00022692"/>
    </source>
</evidence>
<dbReference type="PANTHER" id="PTHR11785:SF512">
    <property type="entry name" value="SOBREMESA, ISOFORM B"/>
    <property type="match status" value="1"/>
</dbReference>
<dbReference type="InterPro" id="IPR002293">
    <property type="entry name" value="AA/rel_permease1"/>
</dbReference>
<dbReference type="EMBL" id="SBIQ01000335">
    <property type="protein sequence ID" value="KAF7679691.1"/>
    <property type="molecule type" value="Genomic_DNA"/>
</dbReference>
<sequence>MIDKLNTKSLSYILICNMIGSGIFFVEPMILQITKAIIPSLLCWIIAGLISLLLGLCYSELGSRFPEEGGDLIYLSKAYNIYLSHFFSLISLIIILPCGCSIMCKTILEYVSGDDIFNTIVIILLLCLINILGSKFTFRVQYVLTVLKVILFAIFVSFAIYSFLFIPRSKSSALFDPKGKLSNSSNLYDLMLGLFLCLWPYDGWNSGNFMGHRIANPRKTLPYSITFSILFVMMIYLLTNISLLYVLPYDTFLENSPNNKGIMVAYLKEFNIPENITNILTRLLVIIPSFGTLNGSTMVGVNILMGVMGKLKIKGKHSIQRIISIILFCFLTLIFTFVKERIKLIKNISFFTFIFYGLSVSSIFILRKKYNSDVKPYKTNIFVLLISIFLCFSLFSFAIFNTFSK</sequence>
<feature type="transmembrane region" description="Helical" evidence="5">
    <location>
        <begin position="186"/>
        <end position="204"/>
    </location>
</feature>
<dbReference type="Pfam" id="PF13520">
    <property type="entry name" value="AA_permease_2"/>
    <property type="match status" value="1"/>
</dbReference>
<dbReference type="InterPro" id="IPR050598">
    <property type="entry name" value="AminoAcid_Transporter"/>
</dbReference>
<feature type="transmembrane region" description="Helical" evidence="5">
    <location>
        <begin position="79"/>
        <end position="104"/>
    </location>
</feature>
<feature type="transmembrane region" description="Helical" evidence="5">
    <location>
        <begin position="379"/>
        <end position="400"/>
    </location>
</feature>
<protein>
    <submittedName>
        <fullName evidence="6">B(0,+)-type amino acid transporter 1</fullName>
    </submittedName>
</protein>
<comment type="caution">
    <text evidence="6">The sequence shown here is derived from an EMBL/GenBank/DDBJ whole genome shotgun (WGS) entry which is preliminary data.</text>
</comment>
<keyword evidence="3 5" id="KW-1133">Transmembrane helix</keyword>
<dbReference type="Proteomes" id="UP001516464">
    <property type="component" value="Unassembled WGS sequence"/>
</dbReference>
<feature type="transmembrane region" description="Helical" evidence="5">
    <location>
        <begin position="37"/>
        <end position="58"/>
    </location>
</feature>
<keyword evidence="4 5" id="KW-0472">Membrane</keyword>